<dbReference type="InterPro" id="IPR004840">
    <property type="entry name" value="Amino_acid_permease_CS"/>
</dbReference>
<feature type="transmembrane region" description="Helical" evidence="6">
    <location>
        <begin position="95"/>
        <end position="112"/>
    </location>
</feature>
<dbReference type="Pfam" id="PF00324">
    <property type="entry name" value="AA_permease"/>
    <property type="match status" value="1"/>
</dbReference>
<evidence type="ECO:0000313" key="9">
    <source>
        <dbReference type="Proteomes" id="UP000319663"/>
    </source>
</evidence>
<dbReference type="InterPro" id="IPR004841">
    <property type="entry name" value="AA-permease/SLC12A_dom"/>
</dbReference>
<dbReference type="AlphaFoldDB" id="A0A507QWN7"/>
<feature type="transmembrane region" description="Helical" evidence="6">
    <location>
        <begin position="523"/>
        <end position="543"/>
    </location>
</feature>
<evidence type="ECO:0000256" key="1">
    <source>
        <dbReference type="ARBA" id="ARBA00004141"/>
    </source>
</evidence>
<accession>A0A507QWN7</accession>
<feature type="transmembrane region" description="Helical" evidence="6">
    <location>
        <begin position="172"/>
        <end position="192"/>
    </location>
</feature>
<evidence type="ECO:0000256" key="5">
    <source>
        <dbReference type="ARBA" id="ARBA00023136"/>
    </source>
</evidence>
<evidence type="ECO:0000313" key="8">
    <source>
        <dbReference type="EMBL" id="TQB73793.1"/>
    </source>
</evidence>
<feature type="transmembrane region" description="Helical" evidence="6">
    <location>
        <begin position="288"/>
        <end position="316"/>
    </location>
</feature>
<keyword evidence="9" id="KW-1185">Reference proteome</keyword>
<evidence type="ECO:0000256" key="6">
    <source>
        <dbReference type="SAM" id="Phobius"/>
    </source>
</evidence>
<dbReference type="PANTHER" id="PTHR43495">
    <property type="entry name" value="GABA PERMEASE"/>
    <property type="match status" value="1"/>
</dbReference>
<feature type="transmembrane region" description="Helical" evidence="6">
    <location>
        <begin position="228"/>
        <end position="254"/>
    </location>
</feature>
<dbReference type="STRING" id="5098.A0A507QWN7"/>
<proteinExistence type="predicted"/>
<dbReference type="GO" id="GO:0006865">
    <property type="term" value="P:amino acid transport"/>
    <property type="evidence" value="ECO:0007669"/>
    <property type="project" value="InterPro"/>
</dbReference>
<feature type="transmembrane region" description="Helical" evidence="6">
    <location>
        <begin position="204"/>
        <end position="221"/>
    </location>
</feature>
<dbReference type="PROSITE" id="PS00218">
    <property type="entry name" value="AMINO_ACID_PERMEASE_1"/>
    <property type="match status" value="1"/>
</dbReference>
<evidence type="ECO:0000256" key="3">
    <source>
        <dbReference type="ARBA" id="ARBA00022692"/>
    </source>
</evidence>
<keyword evidence="3 6" id="KW-0812">Transmembrane</keyword>
<feature type="transmembrane region" description="Helical" evidence="6">
    <location>
        <begin position="124"/>
        <end position="141"/>
    </location>
</feature>
<organism evidence="8 9">
    <name type="scientific">Monascus purpureus</name>
    <name type="common">Red mold</name>
    <name type="synonym">Monascus anka</name>
    <dbReference type="NCBI Taxonomy" id="5098"/>
    <lineage>
        <taxon>Eukaryota</taxon>
        <taxon>Fungi</taxon>
        <taxon>Dikarya</taxon>
        <taxon>Ascomycota</taxon>
        <taxon>Pezizomycotina</taxon>
        <taxon>Eurotiomycetes</taxon>
        <taxon>Eurotiomycetidae</taxon>
        <taxon>Eurotiales</taxon>
        <taxon>Aspergillaceae</taxon>
        <taxon>Monascus</taxon>
    </lineage>
</organism>
<feature type="transmembrane region" description="Helical" evidence="6">
    <location>
        <begin position="483"/>
        <end position="503"/>
    </location>
</feature>
<feature type="transmembrane region" description="Helical" evidence="6">
    <location>
        <begin position="614"/>
        <end position="633"/>
    </location>
</feature>
<dbReference type="Proteomes" id="UP000319663">
    <property type="component" value="Unassembled WGS sequence"/>
</dbReference>
<evidence type="ECO:0000256" key="2">
    <source>
        <dbReference type="ARBA" id="ARBA00022448"/>
    </source>
</evidence>
<feature type="transmembrane region" description="Helical" evidence="6">
    <location>
        <begin position="433"/>
        <end position="453"/>
    </location>
</feature>
<dbReference type="Gene3D" id="1.20.1740.10">
    <property type="entry name" value="Amino acid/polyamine transporter I"/>
    <property type="match status" value="1"/>
</dbReference>
<comment type="subcellular location">
    <subcellularLocation>
        <location evidence="1">Membrane</location>
        <topology evidence="1">Multi-pass membrane protein</topology>
    </subcellularLocation>
</comment>
<evidence type="ECO:0000259" key="7">
    <source>
        <dbReference type="Pfam" id="PF00324"/>
    </source>
</evidence>
<protein>
    <recommendedName>
        <fullName evidence="7">Amino acid permease/ SLC12A domain-containing protein</fullName>
    </recommendedName>
</protein>
<sequence>MAQTPYSGADSDSPLNILDIDWIRGSGIFTPVSTTEPASTSKQSVYGIKEPLTSRDVENHSLKSSNSIHILDQSRTHIGTLPVGASGRTVRQPQVAWNSYLLGGVLGVGLYVKSGTILQIGGPGAVLISFTVMGLLSWTVMQCLGEMLALWPISGALIEFVGTFVDRELGVTVGIAYWFTYAINTAAIMFAAAGEMRFWEPTNAVMGTTMFLIAPICLIFFNSFGVEVYGWIEVVAGVLKILGLFAIICSMIAINTGAGSQNEAIGAKYYGGSGYPMFSVSKTVADDWATILFISFSIAIFAFIGVEMAAAAALEVRPENHSRPRQKSDWAWPWPRITVRFCVTWAPFVAYVVYFVAGLMMTMNIPSCNPLLPEATWLKHHSNKTINADTINATCWPNPDNLKRINATGLNHPTLSGFVLSAMFSRIPGLAHFFNAILLMTAISAANTNLYIASRTLFGLFRKLDGNRWKLLAFFGRTNNYQVPVRAMVLSCMFIWIPCLYLIQDGQSPTDAISVLLDVLSQTGSVGCLIVWACESWAFIRFYNCMKAHREELNNLPEFAHVCRFPDRQTQSRYPWRSHGQPLTMYAAVLGCLFVLIVADGAALWKAFHAQSFLTAYLAPICFIALFLTMKFYKYGFRHINWHLEDLSNVNVVKRKIQELDDIKDRATAKDTGKQPIGWPNLWGRV</sequence>
<name>A0A507QWN7_MONPU</name>
<feature type="transmembrane region" description="Helical" evidence="6">
    <location>
        <begin position="337"/>
        <end position="357"/>
    </location>
</feature>
<feature type="domain" description="Amino acid permease/ SLC12A" evidence="7">
    <location>
        <begin position="101"/>
        <end position="634"/>
    </location>
</feature>
<evidence type="ECO:0000256" key="4">
    <source>
        <dbReference type="ARBA" id="ARBA00022989"/>
    </source>
</evidence>
<keyword evidence="2" id="KW-0813">Transport</keyword>
<dbReference type="GO" id="GO:0055085">
    <property type="term" value="P:transmembrane transport"/>
    <property type="evidence" value="ECO:0007669"/>
    <property type="project" value="InterPro"/>
</dbReference>
<reference evidence="8 9" key="1">
    <citation type="submission" date="2019-06" db="EMBL/GenBank/DDBJ databases">
        <title>Wine fermentation using esterase from Monascus purpureus.</title>
        <authorList>
            <person name="Geng C."/>
            <person name="Zhang Y."/>
        </authorList>
    </citation>
    <scope>NUCLEOTIDE SEQUENCE [LARGE SCALE GENOMIC DNA]</scope>
    <source>
        <strain evidence="8">HQ1</strain>
    </source>
</reference>
<gene>
    <name evidence="8" type="ORF">MPDQ_005440</name>
</gene>
<dbReference type="EMBL" id="VIFY01000039">
    <property type="protein sequence ID" value="TQB73793.1"/>
    <property type="molecule type" value="Genomic_DNA"/>
</dbReference>
<keyword evidence="4 6" id="KW-1133">Transmembrane helix</keyword>
<dbReference type="GO" id="GO:0016020">
    <property type="term" value="C:membrane"/>
    <property type="evidence" value="ECO:0007669"/>
    <property type="project" value="UniProtKB-SubCell"/>
</dbReference>
<keyword evidence="5 6" id="KW-0472">Membrane</keyword>
<comment type="caution">
    <text evidence="8">The sequence shown here is derived from an EMBL/GenBank/DDBJ whole genome shotgun (WGS) entry which is preliminary data.</text>
</comment>
<dbReference type="PANTHER" id="PTHR43495:SF5">
    <property type="entry name" value="GAMMA-AMINOBUTYRIC ACID PERMEASE"/>
    <property type="match status" value="1"/>
</dbReference>
<feature type="transmembrane region" description="Helical" evidence="6">
    <location>
        <begin position="583"/>
        <end position="608"/>
    </location>
</feature>